<reference evidence="2" key="1">
    <citation type="journal article" date="2014" name="Int. J. Syst. Evol. Microbiol.">
        <title>Complete genome sequence of Corynebacterium casei LMG S-19264T (=DSM 44701T), isolated from a smear-ripened cheese.</title>
        <authorList>
            <consortium name="US DOE Joint Genome Institute (JGI-PGF)"/>
            <person name="Walter F."/>
            <person name="Albersmeier A."/>
            <person name="Kalinowski J."/>
            <person name="Ruckert C."/>
        </authorList>
    </citation>
    <scope>NUCLEOTIDE SEQUENCE</scope>
    <source>
        <strain evidence="2">KCTC 42651</strain>
    </source>
</reference>
<dbReference type="AlphaFoldDB" id="A0A918XV85"/>
<proteinExistence type="predicted"/>
<comment type="caution">
    <text evidence="2">The sequence shown here is derived from an EMBL/GenBank/DDBJ whole genome shotgun (WGS) entry which is preliminary data.</text>
</comment>
<accession>A0A918XV85</accession>
<protein>
    <recommendedName>
        <fullName evidence="1">CHAT domain-containing protein</fullName>
    </recommendedName>
</protein>
<dbReference type="InterPro" id="IPR024983">
    <property type="entry name" value="CHAT_dom"/>
</dbReference>
<gene>
    <name evidence="2" type="ORF">GCM10017083_34350</name>
</gene>
<dbReference type="Pfam" id="PF12770">
    <property type="entry name" value="CHAT"/>
    <property type="match status" value="1"/>
</dbReference>
<feature type="domain" description="CHAT" evidence="1">
    <location>
        <begin position="648"/>
        <end position="892"/>
    </location>
</feature>
<name>A0A918XV85_9PROT</name>
<sequence length="920" mass="98819">MEPVSALKAALGDPVGWIRIGAIRAAQELAPTRAGGLLAEHAGALRRPLAVDEASTLAIAMAHTRENPLPLTAELLQVPQDRLREALAGNRADWFEFLRASVTSAGLRGPVGVIGPLIAAWNGLSYPPAALRPGRSAAHRAQAAKSALDRWSRMHADPAAAAGAFEAVRTMLEREDTAAAADALIAVALTDPHEWTRVVARKAASELGLDAATPLLRKLAGDDGPHPDADAVWAIARDDRRESIDGLTPEGLSMFLTAEALEDFADPATGAAVAAAAIGWDGDARARVVRVAGRMSASAALPALVWSARHLPSPRERARAAEVLHRIVALDGALDAPFHHIHRIEFPHGHLDWLLDLVARNRTQTSWDGDPGVAIPILREAIEALPDMVGTVGQAYSTARTAHLAMLFGSHVPTIRHLFGDRPLPKARLEREPKIDFPEQCSVDAEVTLTVQLRAVAGPAVGPVAVPFDEGEAEVELLVVVQAPGFSVREPVKAMTVPRDGSSETVAFALRPRAAGEQVIDVKFMHGTATIGQSCVATRVIERTETTPESAGTAAVTMLEPIDAEALELAGVAEATFLVQTADNGRLDWTLVRPTGPREFLGQSSGAFEPARVAAWQVEQSRLIREMLEPEPTPEDLDALRAQLAATGNELYAQIAPKGLESVLDGLNENALVVFDCDADWIPWELLASRPEGTLWGERFVLVRSPVASRPPHATIATPTTVTTALDRALLVVGDEIDRPGRVGQLTFGRMEARAAPPLIKASWAELQRDVAGKDIVHFVCHGRQQPSYHLSYREGVAGRLLPRQVHALGVKWGAVVFANACSSGASDLLLSDFQSFGREFYYAGARPFIGTLGPVPTREAVEFAGLFYEHFAIAGLPAGHALRMARQDAARRFKRPVWLFYCLYGSPSVVRRWSTAPRA</sequence>
<organism evidence="2 3">
    <name type="scientific">Thalassobaculum fulvum</name>
    <dbReference type="NCBI Taxonomy" id="1633335"/>
    <lineage>
        <taxon>Bacteria</taxon>
        <taxon>Pseudomonadati</taxon>
        <taxon>Pseudomonadota</taxon>
        <taxon>Alphaproteobacteria</taxon>
        <taxon>Rhodospirillales</taxon>
        <taxon>Thalassobaculaceae</taxon>
        <taxon>Thalassobaculum</taxon>
    </lineage>
</organism>
<dbReference type="Proteomes" id="UP000630353">
    <property type="component" value="Unassembled WGS sequence"/>
</dbReference>
<dbReference type="EMBL" id="BMZS01000008">
    <property type="protein sequence ID" value="GHD55434.1"/>
    <property type="molecule type" value="Genomic_DNA"/>
</dbReference>
<keyword evidence="3" id="KW-1185">Reference proteome</keyword>
<reference evidence="2" key="2">
    <citation type="submission" date="2020-09" db="EMBL/GenBank/DDBJ databases">
        <authorList>
            <person name="Sun Q."/>
            <person name="Kim S."/>
        </authorList>
    </citation>
    <scope>NUCLEOTIDE SEQUENCE</scope>
    <source>
        <strain evidence="2">KCTC 42651</strain>
    </source>
</reference>
<evidence type="ECO:0000313" key="3">
    <source>
        <dbReference type="Proteomes" id="UP000630353"/>
    </source>
</evidence>
<evidence type="ECO:0000259" key="1">
    <source>
        <dbReference type="Pfam" id="PF12770"/>
    </source>
</evidence>
<evidence type="ECO:0000313" key="2">
    <source>
        <dbReference type="EMBL" id="GHD55434.1"/>
    </source>
</evidence>